<dbReference type="EMBL" id="VFPS01000001">
    <property type="protein sequence ID" value="TQN00928.1"/>
    <property type="molecule type" value="Genomic_DNA"/>
</dbReference>
<evidence type="ECO:0000313" key="4">
    <source>
        <dbReference type="Proteomes" id="UP000319804"/>
    </source>
</evidence>
<dbReference type="GO" id="GO:0009636">
    <property type="term" value="P:response to toxic substance"/>
    <property type="evidence" value="ECO:0007669"/>
    <property type="project" value="TreeGrafter"/>
</dbReference>
<dbReference type="PANTHER" id="PTHR37810">
    <property type="entry name" value="IMMUNITY PROTEIN SDPI"/>
    <property type="match status" value="1"/>
</dbReference>
<gene>
    <name evidence="3" type="ORF">FHX68_1056</name>
</gene>
<dbReference type="InterPro" id="IPR012867">
    <property type="entry name" value="DUF1648"/>
</dbReference>
<keyword evidence="4" id="KW-1185">Reference proteome</keyword>
<keyword evidence="1" id="KW-1133">Transmembrane helix</keyword>
<dbReference type="PANTHER" id="PTHR37810:SF5">
    <property type="entry name" value="IMMUNITY PROTEIN SDPI"/>
    <property type="match status" value="1"/>
</dbReference>
<dbReference type="Pfam" id="PF07853">
    <property type="entry name" value="DUF1648"/>
    <property type="match status" value="1"/>
</dbReference>
<evidence type="ECO:0000259" key="2">
    <source>
        <dbReference type="Pfam" id="PF07853"/>
    </source>
</evidence>
<organism evidence="3 4">
    <name type="scientific">Microbacterium lacticum</name>
    <dbReference type="NCBI Taxonomy" id="33885"/>
    <lineage>
        <taxon>Bacteria</taxon>
        <taxon>Bacillati</taxon>
        <taxon>Actinomycetota</taxon>
        <taxon>Actinomycetes</taxon>
        <taxon>Micrococcales</taxon>
        <taxon>Microbacteriaceae</taxon>
        <taxon>Microbacterium</taxon>
    </lineage>
</organism>
<name>A0A4Y3UN53_9MICO</name>
<feature type="transmembrane region" description="Helical" evidence="1">
    <location>
        <begin position="58"/>
        <end position="81"/>
    </location>
</feature>
<protein>
    <submittedName>
        <fullName evidence="3">Uncharacterized protein DUF1648</fullName>
    </submittedName>
</protein>
<comment type="caution">
    <text evidence="3">The sequence shown here is derived from an EMBL/GenBank/DDBJ whole genome shotgun (WGS) entry which is preliminary data.</text>
</comment>
<accession>A0A4Y3UN53</accession>
<feature type="transmembrane region" description="Helical" evidence="1">
    <location>
        <begin position="93"/>
        <end position="110"/>
    </location>
</feature>
<keyword evidence="1" id="KW-0812">Transmembrane</keyword>
<dbReference type="AlphaFoldDB" id="A0A4Y3UN53"/>
<sequence>MTARTPNAVRRFTIVAVVIPIVLVVLAVVVQLIALPSLPDPIAVHWGFDGQPGGFAPAWASILLTAVVGLGVPLLIAVSGLSGLRRGDRGATYRLLGATASAMAALMAVLSTGTVLGQVGLGSAQDAPSIALPVLVALAAAIVAGVAGWMLQPHQPYRPTLVAGKDDDAATGAALLEALRVRALAR</sequence>
<keyword evidence="1" id="KW-0472">Membrane</keyword>
<dbReference type="Proteomes" id="UP000319804">
    <property type="component" value="Unassembled WGS sequence"/>
</dbReference>
<feature type="domain" description="DUF1648" evidence="2">
    <location>
        <begin position="22"/>
        <end position="68"/>
    </location>
</feature>
<dbReference type="RefSeq" id="WP_141379600.1">
    <property type="nucleotide sequence ID" value="NZ_BJNA01000007.1"/>
</dbReference>
<feature type="transmembrane region" description="Helical" evidence="1">
    <location>
        <begin position="130"/>
        <end position="151"/>
    </location>
</feature>
<reference evidence="3 4" key="1">
    <citation type="submission" date="2019-06" db="EMBL/GenBank/DDBJ databases">
        <title>Sequencing the genomes of 1000 actinobacteria strains.</title>
        <authorList>
            <person name="Klenk H.-P."/>
        </authorList>
    </citation>
    <scope>NUCLEOTIDE SEQUENCE [LARGE SCALE GENOMIC DNA]</scope>
    <source>
        <strain evidence="3 4">DSM 20427</strain>
    </source>
</reference>
<evidence type="ECO:0000256" key="1">
    <source>
        <dbReference type="SAM" id="Phobius"/>
    </source>
</evidence>
<feature type="transmembrane region" description="Helical" evidence="1">
    <location>
        <begin position="12"/>
        <end position="38"/>
    </location>
</feature>
<evidence type="ECO:0000313" key="3">
    <source>
        <dbReference type="EMBL" id="TQN00928.1"/>
    </source>
</evidence>
<dbReference type="OrthoDB" id="3178004at2"/>
<proteinExistence type="predicted"/>